<accession>A0ABN2U429</accession>
<dbReference type="PROSITE" id="PS00092">
    <property type="entry name" value="N6_MTASE"/>
    <property type="match status" value="1"/>
</dbReference>
<dbReference type="InterPro" id="IPR002052">
    <property type="entry name" value="DNA_methylase_N6_adenine_CS"/>
</dbReference>
<proteinExistence type="predicted"/>
<keyword evidence="2" id="KW-1185">Reference proteome</keyword>
<gene>
    <name evidence="1" type="ORF">GCM10009740_17420</name>
</gene>
<dbReference type="InterPro" id="IPR018247">
    <property type="entry name" value="EF_Hand_1_Ca_BS"/>
</dbReference>
<dbReference type="InterPro" id="IPR025247">
    <property type="entry name" value="EcoRI-like_methylase"/>
</dbReference>
<dbReference type="EMBL" id="BAAANB010000014">
    <property type="protein sequence ID" value="GAA2028370.1"/>
    <property type="molecule type" value="Genomic_DNA"/>
</dbReference>
<evidence type="ECO:0000313" key="1">
    <source>
        <dbReference type="EMBL" id="GAA2028370.1"/>
    </source>
</evidence>
<comment type="caution">
    <text evidence="1">The sequence shown here is derived from an EMBL/GenBank/DDBJ whole genome shotgun (WGS) entry which is preliminary data.</text>
</comment>
<reference evidence="1 2" key="1">
    <citation type="journal article" date="2019" name="Int. J. Syst. Evol. Microbiol.">
        <title>The Global Catalogue of Microorganisms (GCM) 10K type strain sequencing project: providing services to taxonomists for standard genome sequencing and annotation.</title>
        <authorList>
            <consortium name="The Broad Institute Genomics Platform"/>
            <consortium name="The Broad Institute Genome Sequencing Center for Infectious Disease"/>
            <person name="Wu L."/>
            <person name="Ma J."/>
        </authorList>
    </citation>
    <scope>NUCLEOTIDE SEQUENCE [LARGE SCALE GENOMIC DNA]</scope>
    <source>
        <strain evidence="1 2">JCM 14283</strain>
    </source>
</reference>
<dbReference type="Proteomes" id="UP001501285">
    <property type="component" value="Unassembled WGS sequence"/>
</dbReference>
<organism evidence="1 2">
    <name type="scientific">Terrabacter terrae</name>
    <dbReference type="NCBI Taxonomy" id="318434"/>
    <lineage>
        <taxon>Bacteria</taxon>
        <taxon>Bacillati</taxon>
        <taxon>Actinomycetota</taxon>
        <taxon>Actinomycetes</taxon>
        <taxon>Micrococcales</taxon>
        <taxon>Intrasporangiaceae</taxon>
        <taxon>Terrabacter</taxon>
    </lineage>
</organism>
<protein>
    <submittedName>
        <fullName evidence="1">Adenine-specific methyltransferase EcoRI family protein</fullName>
    </submittedName>
</protein>
<dbReference type="GO" id="GO:0032259">
    <property type="term" value="P:methylation"/>
    <property type="evidence" value="ECO:0007669"/>
    <property type="project" value="UniProtKB-KW"/>
</dbReference>
<keyword evidence="1" id="KW-0489">Methyltransferase</keyword>
<evidence type="ECO:0000313" key="2">
    <source>
        <dbReference type="Proteomes" id="UP001501285"/>
    </source>
</evidence>
<dbReference type="RefSeq" id="WP_343990150.1">
    <property type="nucleotide sequence ID" value="NZ_BAAANB010000014.1"/>
</dbReference>
<keyword evidence="1" id="KW-0808">Transferase</keyword>
<name>A0ABN2U429_9MICO</name>
<dbReference type="Pfam" id="PF13651">
    <property type="entry name" value="EcoRI_methylase"/>
    <property type="match status" value="1"/>
</dbReference>
<sequence>MSETRPAPGGNKSAGLTSARMNRNDEFYTQLPDIEAELRHYRPHFEDKVVLCNCDDPFESNFFKFFVMNFRRLGIKKLIVSCYSGSPVQGEQISLFDLKGLSQEDAEARRPYKVEITEIPDANNDGAIDLSDVEHLLTHDANVLTPLKGNGDFRSAECLGLLDEADIVVTNPPFSLFREYVATLIDHGKQFLILGDQNAITYPQIFRYLKDNRLWIGIENGGTKWFRVPDDYDIATESRKRLVDGVKYFSMGRIYWFTNLDHAKRHENLILTERYTPERYPQYDNFEAIEVSRVADIPEDWEGAMGVPITFLDKYNPEQFQILGNDDEGLTPTKTYGHKVKVVDGVRTKSNTGALRCVLRAESFGPGTYFDVGYPVKGTYRRVFIRRIGATS</sequence>
<dbReference type="PROSITE" id="PS00018">
    <property type="entry name" value="EF_HAND_1"/>
    <property type="match status" value="1"/>
</dbReference>
<dbReference type="GO" id="GO:0008168">
    <property type="term" value="F:methyltransferase activity"/>
    <property type="evidence" value="ECO:0007669"/>
    <property type="project" value="UniProtKB-KW"/>
</dbReference>